<organism evidence="1 2">
    <name type="scientific">Sinobacterium norvegicum</name>
    <dbReference type="NCBI Taxonomy" id="1641715"/>
    <lineage>
        <taxon>Bacteria</taxon>
        <taxon>Pseudomonadati</taxon>
        <taxon>Pseudomonadota</taxon>
        <taxon>Gammaproteobacteria</taxon>
        <taxon>Cellvibrionales</taxon>
        <taxon>Spongiibacteraceae</taxon>
        <taxon>Sinobacterium</taxon>
    </lineage>
</organism>
<accession>A0ABM9ACV2</accession>
<evidence type="ECO:0000313" key="2">
    <source>
        <dbReference type="Proteomes" id="UP000838100"/>
    </source>
</evidence>
<reference evidence="1" key="1">
    <citation type="submission" date="2021-12" db="EMBL/GenBank/DDBJ databases">
        <authorList>
            <person name="Rodrigo-Torres L."/>
            <person name="Arahal R. D."/>
            <person name="Lucena T."/>
        </authorList>
    </citation>
    <scope>NUCLEOTIDE SEQUENCE</scope>
    <source>
        <strain evidence="1">CECT 8267</strain>
    </source>
</reference>
<name>A0ABM9ACV2_9GAMM</name>
<dbReference type="RefSeq" id="WP_237443518.1">
    <property type="nucleotide sequence ID" value="NZ_CAKLPX010000001.1"/>
</dbReference>
<protein>
    <submittedName>
        <fullName evidence="1">Uncharacterized protein</fullName>
    </submittedName>
</protein>
<dbReference type="EMBL" id="CAKLPX010000001">
    <property type="protein sequence ID" value="CAH0990850.1"/>
    <property type="molecule type" value="Genomic_DNA"/>
</dbReference>
<dbReference type="Proteomes" id="UP000838100">
    <property type="component" value="Unassembled WGS sequence"/>
</dbReference>
<proteinExistence type="predicted"/>
<sequence>MIKNNYLLFALASVLTVSQWLISHHVHDYQEQEQHHVDCSFYQHRSGVDLVSLDSSIVFEASSPHVFQYKIVDESSKKSATIVRYHCRAPPASIA</sequence>
<comment type="caution">
    <text evidence="1">The sequence shown here is derived from an EMBL/GenBank/DDBJ whole genome shotgun (WGS) entry which is preliminary data.</text>
</comment>
<evidence type="ECO:0000313" key="1">
    <source>
        <dbReference type="EMBL" id="CAH0990850.1"/>
    </source>
</evidence>
<gene>
    <name evidence="1" type="ORF">SIN8267_00950</name>
</gene>
<keyword evidence="2" id="KW-1185">Reference proteome</keyword>